<dbReference type="Gene3D" id="3.30.420.10">
    <property type="entry name" value="Ribonuclease H-like superfamily/Ribonuclease H"/>
    <property type="match status" value="1"/>
</dbReference>
<dbReference type="Pfam" id="PF24964">
    <property type="entry name" value="DUF7769"/>
    <property type="match status" value="1"/>
</dbReference>
<sequence length="295" mass="33574">MKAGTKKNFTDTQRQHLLQHLLKVSLPNGKLPYVTVKRIASLFNCDSRTVNRIWSRASVDCSGVQEICANVSSRKKKNSGRKLKYKSLAEQLRKVPKARRTTLKSISKAMGLPASTLHDYYKRGVFAKYSSHMKPLLTPANQAARLKWDLDFVHKDNGELVLDDLMDYVHVDEKWFFMTRVNRSTLGRNFSTLQSCCQEIIRVGGNNNYKIPHMHKSKLMVQGKLPDMLLCDRDVWSDGCAKLGSVDFNSLMRTLQAEVNASLEMMELCNVMEAVDVKDNDEDGLTLDVMELLQL</sequence>
<organism evidence="2 3">
    <name type="scientific">Aphanomyces astaci</name>
    <name type="common">Crayfish plague agent</name>
    <dbReference type="NCBI Taxonomy" id="112090"/>
    <lineage>
        <taxon>Eukaryota</taxon>
        <taxon>Sar</taxon>
        <taxon>Stramenopiles</taxon>
        <taxon>Oomycota</taxon>
        <taxon>Saprolegniomycetes</taxon>
        <taxon>Saprolegniales</taxon>
        <taxon>Verrucalvaceae</taxon>
        <taxon>Aphanomyces</taxon>
    </lineage>
</organism>
<protein>
    <recommendedName>
        <fullName evidence="1">DUF7769 domain-containing protein</fullName>
    </recommendedName>
</protein>
<feature type="domain" description="DUF7769" evidence="1">
    <location>
        <begin position="10"/>
        <end position="57"/>
    </location>
</feature>
<evidence type="ECO:0000259" key="1">
    <source>
        <dbReference type="Pfam" id="PF24964"/>
    </source>
</evidence>
<evidence type="ECO:0000313" key="3">
    <source>
        <dbReference type="Proteomes" id="UP000275652"/>
    </source>
</evidence>
<comment type="caution">
    <text evidence="2">The sequence shown here is derived from an EMBL/GenBank/DDBJ whole genome shotgun (WGS) entry which is preliminary data.</text>
</comment>
<gene>
    <name evidence="2" type="ORF">DYB28_008471</name>
</gene>
<dbReference type="Proteomes" id="UP000275652">
    <property type="component" value="Unassembled WGS sequence"/>
</dbReference>
<dbReference type="InterPro" id="IPR056671">
    <property type="entry name" value="DUF7769"/>
</dbReference>
<dbReference type="PANTHER" id="PTHR47169">
    <property type="entry name" value="OS01G0541250 PROTEIN"/>
    <property type="match status" value="1"/>
</dbReference>
<dbReference type="PANTHER" id="PTHR47169:SF2">
    <property type="entry name" value="OS01G0541250 PROTEIN"/>
    <property type="match status" value="1"/>
</dbReference>
<dbReference type="EMBL" id="QUTI01018525">
    <property type="protein sequence ID" value="RLO10165.1"/>
    <property type="molecule type" value="Genomic_DNA"/>
</dbReference>
<dbReference type="GO" id="GO:0003676">
    <property type="term" value="F:nucleic acid binding"/>
    <property type="evidence" value="ECO:0007669"/>
    <property type="project" value="InterPro"/>
</dbReference>
<name>A0A9X8HDZ1_APHAT</name>
<evidence type="ECO:0000313" key="2">
    <source>
        <dbReference type="EMBL" id="RLO10165.1"/>
    </source>
</evidence>
<reference evidence="2 3" key="1">
    <citation type="journal article" date="2018" name="J. Invertebr. Pathol.">
        <title>New genotyping method for the causative agent of crayfish plague (Aphanomyces astaci) based on whole genome data.</title>
        <authorList>
            <person name="Minardi D."/>
            <person name="Studholme D.J."/>
            <person name="van der Giezen M."/>
            <person name="Pretto T."/>
            <person name="Oidtmann B."/>
        </authorList>
    </citation>
    <scope>NUCLEOTIDE SEQUENCE [LARGE SCALE GENOMIC DNA]</scope>
    <source>
        <strain evidence="2 3">KB13</strain>
    </source>
</reference>
<dbReference type="AlphaFoldDB" id="A0A9X8HDZ1"/>
<dbReference type="InterPro" id="IPR036397">
    <property type="entry name" value="RNaseH_sf"/>
</dbReference>
<accession>A0A9X8HDZ1</accession>
<proteinExistence type="predicted"/>